<dbReference type="InParanoid" id="A0A1V8T3D7"/>
<dbReference type="Proteomes" id="UP000192596">
    <property type="component" value="Unassembled WGS sequence"/>
</dbReference>
<sequence>MSNFQGNMSAYHYNKGKSEGQGYGATSASAPTPTSRYHLTPNITVDISRDAAAQRLHQSGGALQSTPSSTPTQYPATAPRAPLIHPDPSYQNNPNSAVILTTPTNRTRPAVTATPPNTLVSPLAAPTTATRAAPPSATVNTVNEAAAANTSPSGLQSLVWDSWNDPPSALPTPSSTAYIPPHARAQRNVQNARAVVMSSNGSNGSTGSNTSPTPVDVAQHIIAPAPAVANLALMYQDIRGLDDIANAQPMTITHHEGHLRTIANNMNGLLASEAERASSLAAQAEIIKQLNVRIQALELQQQRGTNVAHTASYPHQTRPTYAQQPHAQQLQSQAARHVTYQPAQRHNTGSPQTYGAQQTTPARQHNHAAATTPTSTQVVQRSISGTSSLDPEAGSYAGSHTGSMILATPSQLEDVLPTVRSLGQCFNDLAVKMEAFVGKFLVAIPLQYVEDPRNLNLNNAIFQACRHHMDHFQQPKTFLKNEPHRKLLFTGVMNRFVHDEILTVCIVDGFAHEHSARLKEVFDREVAAPKDRTGLARNFPQRDALAKERSELANQIAYSTNSGYHAYLKNRALVYANRCIDLMRPVIKPEEIETARQELSRIFWEALRFASRLRTERNFFQFEFWNSSVAFSHEQMIHRNPELIGQKLDRQPSPWVVMHTVVPQFKEKNFTGGNVTGVKHGSIEVVVGPRQGNIRS</sequence>
<dbReference type="OrthoDB" id="3839775at2759"/>
<name>A0A1V8T3D7_9PEZI</name>
<comment type="caution">
    <text evidence="2">The sequence shown here is derived from an EMBL/GenBank/DDBJ whole genome shotgun (WGS) entry which is preliminary data.</text>
</comment>
<accession>A0A1V8T3D7</accession>
<dbReference type="STRING" id="1507870.A0A1V8T3D7"/>
<proteinExistence type="predicted"/>
<protein>
    <submittedName>
        <fullName evidence="2">Uncharacterized protein</fullName>
    </submittedName>
</protein>
<dbReference type="AlphaFoldDB" id="A0A1V8T3D7"/>
<reference evidence="3" key="1">
    <citation type="submission" date="2017-03" db="EMBL/GenBank/DDBJ databases">
        <title>Genomes of endolithic fungi from Antarctica.</title>
        <authorList>
            <person name="Coleine C."/>
            <person name="Masonjones S."/>
            <person name="Stajich J.E."/>
        </authorList>
    </citation>
    <scope>NUCLEOTIDE SEQUENCE [LARGE SCALE GENOMIC DNA]</scope>
    <source>
        <strain evidence="3">CCFEE 5527</strain>
    </source>
</reference>
<feature type="compositionally biased region" description="Polar residues" evidence="1">
    <location>
        <begin position="61"/>
        <end position="75"/>
    </location>
</feature>
<feature type="region of interest" description="Disordered" evidence="1">
    <location>
        <begin position="55"/>
        <end position="80"/>
    </location>
</feature>
<keyword evidence="3" id="KW-1185">Reference proteome</keyword>
<dbReference type="EMBL" id="NAJO01000018">
    <property type="protein sequence ID" value="OQO05814.1"/>
    <property type="molecule type" value="Genomic_DNA"/>
</dbReference>
<evidence type="ECO:0000313" key="2">
    <source>
        <dbReference type="EMBL" id="OQO05814.1"/>
    </source>
</evidence>
<feature type="region of interest" description="Disordered" evidence="1">
    <location>
        <begin position="17"/>
        <end position="37"/>
    </location>
</feature>
<feature type="compositionally biased region" description="Low complexity" evidence="1">
    <location>
        <begin position="322"/>
        <end position="335"/>
    </location>
</feature>
<feature type="compositionally biased region" description="Polar residues" evidence="1">
    <location>
        <begin position="341"/>
        <end position="389"/>
    </location>
</feature>
<gene>
    <name evidence="2" type="ORF">B0A48_09909</name>
</gene>
<evidence type="ECO:0000256" key="1">
    <source>
        <dbReference type="SAM" id="MobiDB-lite"/>
    </source>
</evidence>
<evidence type="ECO:0000313" key="3">
    <source>
        <dbReference type="Proteomes" id="UP000192596"/>
    </source>
</evidence>
<organism evidence="2 3">
    <name type="scientific">Cryoendolithus antarcticus</name>
    <dbReference type="NCBI Taxonomy" id="1507870"/>
    <lineage>
        <taxon>Eukaryota</taxon>
        <taxon>Fungi</taxon>
        <taxon>Dikarya</taxon>
        <taxon>Ascomycota</taxon>
        <taxon>Pezizomycotina</taxon>
        <taxon>Dothideomycetes</taxon>
        <taxon>Dothideomycetidae</taxon>
        <taxon>Cladosporiales</taxon>
        <taxon>Cladosporiaceae</taxon>
        <taxon>Cryoendolithus</taxon>
    </lineage>
</organism>
<feature type="compositionally biased region" description="Polar residues" evidence="1">
    <location>
        <begin position="24"/>
        <end position="37"/>
    </location>
</feature>
<feature type="region of interest" description="Disordered" evidence="1">
    <location>
        <begin position="318"/>
        <end position="391"/>
    </location>
</feature>